<evidence type="ECO:0000256" key="2">
    <source>
        <dbReference type="ARBA" id="ARBA00022694"/>
    </source>
</evidence>
<evidence type="ECO:0000256" key="1">
    <source>
        <dbReference type="ARBA" id="ARBA00004123"/>
    </source>
</evidence>
<dbReference type="GO" id="GO:0005655">
    <property type="term" value="C:nucleolar ribonuclease P complex"/>
    <property type="evidence" value="ECO:0007669"/>
    <property type="project" value="InterPro"/>
</dbReference>
<feature type="domain" description="POPLD" evidence="6">
    <location>
        <begin position="498"/>
        <end position="594"/>
    </location>
</feature>
<dbReference type="EMBL" id="JABWAB010000004">
    <property type="protein sequence ID" value="KAF6052912.1"/>
    <property type="molecule type" value="Genomic_DNA"/>
</dbReference>
<comment type="caution">
    <text evidence="7">The sequence shown here is derived from an EMBL/GenBank/DDBJ whole genome shotgun (WGS) entry which is preliminary data.</text>
</comment>
<accession>A0A8X7NKP8</accession>
<evidence type="ECO:0000313" key="7">
    <source>
        <dbReference type="EMBL" id="KAF6052912.1"/>
    </source>
</evidence>
<dbReference type="Pfam" id="PF08170">
    <property type="entry name" value="POPLD"/>
    <property type="match status" value="1"/>
</dbReference>
<evidence type="ECO:0000256" key="4">
    <source>
        <dbReference type="SAM" id="MobiDB-lite"/>
    </source>
</evidence>
<dbReference type="OrthoDB" id="442863at2759"/>
<feature type="domain" description="Pop1 N-terminal" evidence="5">
    <location>
        <begin position="47"/>
        <end position="264"/>
    </location>
</feature>
<name>A0A8X7NKP8_CANPA</name>
<dbReference type="PANTHER" id="PTHR22731:SF3">
    <property type="entry name" value="RIBONUCLEASES P_MRP PROTEIN SUBUNIT POP1"/>
    <property type="match status" value="1"/>
</dbReference>
<evidence type="ECO:0000259" key="6">
    <source>
        <dbReference type="Pfam" id="PF08170"/>
    </source>
</evidence>
<dbReference type="PANTHER" id="PTHR22731">
    <property type="entry name" value="RIBONUCLEASES P/MRP PROTEIN SUBUNIT POP1"/>
    <property type="match status" value="1"/>
</dbReference>
<keyword evidence="2" id="KW-0819">tRNA processing</keyword>
<dbReference type="GO" id="GO:0000172">
    <property type="term" value="C:ribonuclease MRP complex"/>
    <property type="evidence" value="ECO:0007669"/>
    <property type="project" value="InterPro"/>
</dbReference>
<dbReference type="Proteomes" id="UP000590412">
    <property type="component" value="Unassembled WGS sequence"/>
</dbReference>
<gene>
    <name evidence="7" type="ORF">FOB60_003168</name>
</gene>
<dbReference type="GO" id="GO:0001682">
    <property type="term" value="P:tRNA 5'-leader removal"/>
    <property type="evidence" value="ECO:0007669"/>
    <property type="project" value="InterPro"/>
</dbReference>
<dbReference type="InterPro" id="IPR039182">
    <property type="entry name" value="Pop1"/>
</dbReference>
<evidence type="ECO:0000259" key="5">
    <source>
        <dbReference type="Pfam" id="PF06978"/>
    </source>
</evidence>
<reference evidence="7" key="1">
    <citation type="submission" date="2020-03" db="EMBL/GenBank/DDBJ databases">
        <title>FDA dAtabase for Regulatory Grade micrObial Sequences (FDA-ARGOS): Supporting development and validation of Infectious Disease Dx tests.</title>
        <authorList>
            <person name="Campos J."/>
            <person name="Goldberg B."/>
            <person name="Tallon L."/>
            <person name="Sadzewicz L."/>
            <person name="Vavikolanu K."/>
            <person name="Mehta A."/>
            <person name="Aluvathingal J."/>
            <person name="Nadendla S."/>
            <person name="Nandy P."/>
            <person name="Geyer C."/>
            <person name="Yan Y."/>
            <person name="Sichtig H."/>
        </authorList>
    </citation>
    <scope>NUCLEOTIDE SEQUENCE [LARGE SCALE GENOMIC DNA]</scope>
    <source>
        <strain evidence="7">FDAARGOS_652</strain>
    </source>
</reference>
<feature type="compositionally biased region" description="Basic and acidic residues" evidence="4">
    <location>
        <begin position="1"/>
        <end position="11"/>
    </location>
</feature>
<proteinExistence type="predicted"/>
<evidence type="ECO:0000313" key="8">
    <source>
        <dbReference type="Proteomes" id="UP000590412"/>
    </source>
</evidence>
<dbReference type="AlphaFoldDB" id="A0A8X7NKP8"/>
<dbReference type="Pfam" id="PF06978">
    <property type="entry name" value="POP1_N"/>
    <property type="match status" value="1"/>
</dbReference>
<evidence type="ECO:0000256" key="3">
    <source>
        <dbReference type="ARBA" id="ARBA00023242"/>
    </source>
</evidence>
<feature type="region of interest" description="Disordered" evidence="4">
    <location>
        <begin position="1"/>
        <end position="33"/>
    </location>
</feature>
<dbReference type="InterPro" id="IPR012590">
    <property type="entry name" value="POPLD_dom"/>
</dbReference>
<sequence>MNNQPRNDKKSQLNKKKTRLYDSRNIKAQNNDASYDQKDTKLNVPEFLQSRKYEINAFELSQLKSKQALNSRCFQNLPRSMRRRAASHHISRIPKRLRAKALREMKGANAPSRKVARGRNLYKLLQRQKLLKVASRMKKERCTPGEIWTKCNIRAKHKEISKTLDQRWTPSEKKLNNSVGSFDHTAVGFRASPPPISIRYGKRQLKFSWIPTHIWHAKRFKMSKRCHFQIPYTPTQKCFRLMNRQNKYKAVCFDTSYRGTLTLTWTRDTAVPYFVGTLLNRTIAPSSILTGKRSYNGLIYIRKEPVAFGCIYLSLESKVMFIQVQTDNYEKLVDSLKFFILRDWPGIELTDCRYSLGSIDLSGPLSLQYLSKVLHLRDPSEELKTVWASLSSHSDNSLIPVGTTLSFEIYDPRLWTRPTKFPIKNEQDIYDTVMLLNNKCVADPKTLKSLFSPEGRYASYENQLSIKELGRIQSHGTPFEKVSHSTIPLLLTKTEAQTWSLICPWYWTLPIWIQLVKIPGIKAGGLKQIYQFNFENNKPTYPYDYAWTDDGQKYNCMIGDLSRGTDAKKPKKYISLQKSEDRFSTLYDAYTCDWHNLKCAIYTLQRMEEAKRNSSGSPAIANSFATKVAHAVYANKIQDKHKSILSVVRPSEFRKDRFLLEAEDGDLLLKMLPIALISLKTIGEGVIENNARIYEKNICKDEYVVGFVTTGGLNLNEGKFTGIGGVFLTPHLLKNPKNPLYVRNPGKELMYACQYRFIEQ</sequence>
<protein>
    <submittedName>
        <fullName evidence="7">Ribonucleases P/MRP protein subunit POP1 family protein</fullName>
    </submittedName>
</protein>
<keyword evidence="3" id="KW-0539">Nucleus</keyword>
<dbReference type="InterPro" id="IPR009723">
    <property type="entry name" value="Pop1_N"/>
</dbReference>
<organism evidence="7 8">
    <name type="scientific">Candida parapsilosis</name>
    <name type="common">Yeast</name>
    <dbReference type="NCBI Taxonomy" id="5480"/>
    <lineage>
        <taxon>Eukaryota</taxon>
        <taxon>Fungi</taxon>
        <taxon>Dikarya</taxon>
        <taxon>Ascomycota</taxon>
        <taxon>Saccharomycotina</taxon>
        <taxon>Pichiomycetes</taxon>
        <taxon>Debaryomycetaceae</taxon>
        <taxon>Candida/Lodderomyces clade</taxon>
        <taxon>Candida</taxon>
    </lineage>
</organism>
<comment type="subcellular location">
    <subcellularLocation>
        <location evidence="1">Nucleus</location>
    </subcellularLocation>
</comment>